<feature type="compositionally biased region" description="Basic and acidic residues" evidence="1">
    <location>
        <begin position="8"/>
        <end position="35"/>
    </location>
</feature>
<dbReference type="Proteomes" id="UP000299102">
    <property type="component" value="Unassembled WGS sequence"/>
</dbReference>
<proteinExistence type="predicted"/>
<evidence type="ECO:0000313" key="3">
    <source>
        <dbReference type="Proteomes" id="UP000299102"/>
    </source>
</evidence>
<reference evidence="2 3" key="1">
    <citation type="journal article" date="2019" name="Commun. Biol.">
        <title>The bagworm genome reveals a unique fibroin gene that provides high tensile strength.</title>
        <authorList>
            <person name="Kono N."/>
            <person name="Nakamura H."/>
            <person name="Ohtoshi R."/>
            <person name="Tomita M."/>
            <person name="Numata K."/>
            <person name="Arakawa K."/>
        </authorList>
    </citation>
    <scope>NUCLEOTIDE SEQUENCE [LARGE SCALE GENOMIC DNA]</scope>
</reference>
<accession>A0A4C1Z8N4</accession>
<feature type="region of interest" description="Disordered" evidence="1">
    <location>
        <begin position="1"/>
        <end position="35"/>
    </location>
</feature>
<evidence type="ECO:0000313" key="2">
    <source>
        <dbReference type="EMBL" id="GBP85161.1"/>
    </source>
</evidence>
<gene>
    <name evidence="2" type="ORF">EVAR_61006_1</name>
</gene>
<comment type="caution">
    <text evidence="2">The sequence shown here is derived from an EMBL/GenBank/DDBJ whole genome shotgun (WGS) entry which is preliminary data.</text>
</comment>
<evidence type="ECO:0000256" key="1">
    <source>
        <dbReference type="SAM" id="MobiDB-lite"/>
    </source>
</evidence>
<keyword evidence="3" id="KW-1185">Reference proteome</keyword>
<dbReference type="AlphaFoldDB" id="A0A4C1Z8N4"/>
<sequence>MHMANQLEEGRQSLDKNGEVGQDLQRHFAPREEEEKATDLLAVRRVQRAIAQLVCKYCAEPIADAADTQIARRLFTKLPLPPHTA</sequence>
<dbReference type="EMBL" id="BGZK01001720">
    <property type="protein sequence ID" value="GBP85161.1"/>
    <property type="molecule type" value="Genomic_DNA"/>
</dbReference>
<protein>
    <submittedName>
        <fullName evidence="2">Uncharacterized protein</fullName>
    </submittedName>
</protein>
<name>A0A4C1Z8N4_EUMVA</name>
<organism evidence="2 3">
    <name type="scientific">Eumeta variegata</name>
    <name type="common">Bagworm moth</name>
    <name type="synonym">Eumeta japonica</name>
    <dbReference type="NCBI Taxonomy" id="151549"/>
    <lineage>
        <taxon>Eukaryota</taxon>
        <taxon>Metazoa</taxon>
        <taxon>Ecdysozoa</taxon>
        <taxon>Arthropoda</taxon>
        <taxon>Hexapoda</taxon>
        <taxon>Insecta</taxon>
        <taxon>Pterygota</taxon>
        <taxon>Neoptera</taxon>
        <taxon>Endopterygota</taxon>
        <taxon>Lepidoptera</taxon>
        <taxon>Glossata</taxon>
        <taxon>Ditrysia</taxon>
        <taxon>Tineoidea</taxon>
        <taxon>Psychidae</taxon>
        <taxon>Oiketicinae</taxon>
        <taxon>Eumeta</taxon>
    </lineage>
</organism>